<feature type="region of interest" description="Disordered" evidence="2">
    <location>
        <begin position="71"/>
        <end position="94"/>
    </location>
</feature>
<sequence>MANEQKTELTEFLKSGIYTFPNSKSTFIDPVRNLNHNYTQFRVSPSSYYSRFFNPKSTIDKLLQPQQEQLIGDDSNSGFHEKSTKRTRNQNKNNKIKNKKQCIGLNQKELLADQRHQEIRPLLVKAHEELLQAKELLDVMCELNSEPEGWKRCIDSSSGEMKEEFSLVELGKVWQAPLYEIALRFRQDSEDSEEKDSLTNRHDDQRVLSLFNNLIFNETNDDLVAEFMTSKYILPKNSSFYMSDLGRIHNLVPADADCGFNLIVVDPPWENRSAYQKSAYLTLPNRYFLSIPIRKLTHTSGALVALWVTNREKLRNFVENELFPAWGVRYTATIYWLKVKSDGSLICDLDLFHHRTYECLLLGYCGKEDTDSEILSSKMALKDDRVMISVPGDYSRKPPVRDLLLEYIPGPKPARCIELFAREMSAGWTSWGNEPLHFQESRYFSQQNKKCSN</sequence>
<dbReference type="EMBL" id="JBDFQZ010000005">
    <property type="protein sequence ID" value="KAK9726825.1"/>
    <property type="molecule type" value="Genomic_DNA"/>
</dbReference>
<evidence type="ECO:0000313" key="3">
    <source>
        <dbReference type="EMBL" id="KAK9726825.1"/>
    </source>
</evidence>
<feature type="compositionally biased region" description="Basic residues" evidence="2">
    <location>
        <begin position="85"/>
        <end position="94"/>
    </location>
</feature>
<comment type="similarity">
    <text evidence="1">Belongs to the MT-A70-like family.</text>
</comment>
<evidence type="ECO:0000313" key="4">
    <source>
        <dbReference type="Proteomes" id="UP001443914"/>
    </source>
</evidence>
<proteinExistence type="inferred from homology"/>
<dbReference type="PANTHER" id="PTHR12829:SF4">
    <property type="entry name" value="N(6)-ADENINE-SPECIFIC METHYLTRANSFERASE METTL4"/>
    <property type="match status" value="1"/>
</dbReference>
<gene>
    <name evidence="3" type="ORF">RND81_05G239700</name>
</gene>
<name>A0AAW1L1Z5_SAPOF</name>
<dbReference type="GO" id="GO:0003676">
    <property type="term" value="F:nucleic acid binding"/>
    <property type="evidence" value="ECO:0007669"/>
    <property type="project" value="InterPro"/>
</dbReference>
<comment type="caution">
    <text evidence="3">The sequence shown here is derived from an EMBL/GenBank/DDBJ whole genome shotgun (WGS) entry which is preliminary data.</text>
</comment>
<evidence type="ECO:0008006" key="5">
    <source>
        <dbReference type="Google" id="ProtNLM"/>
    </source>
</evidence>
<dbReference type="GO" id="GO:0008168">
    <property type="term" value="F:methyltransferase activity"/>
    <property type="evidence" value="ECO:0007669"/>
    <property type="project" value="InterPro"/>
</dbReference>
<evidence type="ECO:0000256" key="2">
    <source>
        <dbReference type="SAM" id="MobiDB-lite"/>
    </source>
</evidence>
<dbReference type="GO" id="GO:0032259">
    <property type="term" value="P:methylation"/>
    <property type="evidence" value="ECO:0007669"/>
    <property type="project" value="InterPro"/>
</dbReference>
<dbReference type="PANTHER" id="PTHR12829">
    <property type="entry name" value="N6-ADENOSINE-METHYLTRANSFERASE"/>
    <property type="match status" value="1"/>
</dbReference>
<dbReference type="Proteomes" id="UP001443914">
    <property type="component" value="Unassembled WGS sequence"/>
</dbReference>
<dbReference type="PROSITE" id="PS51143">
    <property type="entry name" value="MT_A70"/>
    <property type="match status" value="1"/>
</dbReference>
<dbReference type="GO" id="GO:0005634">
    <property type="term" value="C:nucleus"/>
    <property type="evidence" value="ECO:0007669"/>
    <property type="project" value="TreeGrafter"/>
</dbReference>
<keyword evidence="4" id="KW-1185">Reference proteome</keyword>
<protein>
    <recommendedName>
        <fullName evidence="5">Methyltransferase-like protein 2</fullName>
    </recommendedName>
</protein>
<evidence type="ECO:0000256" key="1">
    <source>
        <dbReference type="PROSITE-ProRule" id="PRU00489"/>
    </source>
</evidence>
<reference evidence="3" key="1">
    <citation type="submission" date="2024-03" db="EMBL/GenBank/DDBJ databases">
        <title>WGS assembly of Saponaria officinalis var. Norfolk2.</title>
        <authorList>
            <person name="Jenkins J."/>
            <person name="Shu S."/>
            <person name="Grimwood J."/>
            <person name="Barry K."/>
            <person name="Goodstein D."/>
            <person name="Schmutz J."/>
            <person name="Leebens-Mack J."/>
            <person name="Osbourn A."/>
        </authorList>
    </citation>
    <scope>NUCLEOTIDE SEQUENCE [LARGE SCALE GENOMIC DNA]</scope>
    <source>
        <strain evidence="3">JIC</strain>
    </source>
</reference>
<organism evidence="3 4">
    <name type="scientific">Saponaria officinalis</name>
    <name type="common">Common soapwort</name>
    <name type="synonym">Lychnis saponaria</name>
    <dbReference type="NCBI Taxonomy" id="3572"/>
    <lineage>
        <taxon>Eukaryota</taxon>
        <taxon>Viridiplantae</taxon>
        <taxon>Streptophyta</taxon>
        <taxon>Embryophyta</taxon>
        <taxon>Tracheophyta</taxon>
        <taxon>Spermatophyta</taxon>
        <taxon>Magnoliopsida</taxon>
        <taxon>eudicotyledons</taxon>
        <taxon>Gunneridae</taxon>
        <taxon>Pentapetalae</taxon>
        <taxon>Caryophyllales</taxon>
        <taxon>Caryophyllaceae</taxon>
        <taxon>Caryophylleae</taxon>
        <taxon>Saponaria</taxon>
    </lineage>
</organism>
<dbReference type="Pfam" id="PF05063">
    <property type="entry name" value="MT-A70"/>
    <property type="match status" value="1"/>
</dbReference>
<dbReference type="InterPro" id="IPR007757">
    <property type="entry name" value="MT-A70-like"/>
</dbReference>
<dbReference type="InterPro" id="IPR002052">
    <property type="entry name" value="DNA_methylase_N6_adenine_CS"/>
</dbReference>
<accession>A0AAW1L1Z5</accession>
<dbReference type="PROSITE" id="PS00092">
    <property type="entry name" value="N6_MTASE"/>
    <property type="match status" value="1"/>
</dbReference>
<dbReference type="AlphaFoldDB" id="A0AAW1L1Z5"/>